<name>A0A6A6DFB5_9PEZI</name>
<dbReference type="Proteomes" id="UP000800200">
    <property type="component" value="Unassembled WGS sequence"/>
</dbReference>
<dbReference type="AlphaFoldDB" id="A0A6A6DFB5"/>
<dbReference type="OrthoDB" id="4760831at2759"/>
<evidence type="ECO:0000256" key="1">
    <source>
        <dbReference type="SAM" id="MobiDB-lite"/>
    </source>
</evidence>
<keyword evidence="3" id="KW-1185">Reference proteome</keyword>
<evidence type="ECO:0000313" key="3">
    <source>
        <dbReference type="Proteomes" id="UP000800200"/>
    </source>
</evidence>
<proteinExistence type="predicted"/>
<organism evidence="2 3">
    <name type="scientific">Zopfia rhizophila CBS 207.26</name>
    <dbReference type="NCBI Taxonomy" id="1314779"/>
    <lineage>
        <taxon>Eukaryota</taxon>
        <taxon>Fungi</taxon>
        <taxon>Dikarya</taxon>
        <taxon>Ascomycota</taxon>
        <taxon>Pezizomycotina</taxon>
        <taxon>Dothideomycetes</taxon>
        <taxon>Dothideomycetes incertae sedis</taxon>
        <taxon>Zopfiaceae</taxon>
        <taxon>Zopfia</taxon>
    </lineage>
</organism>
<reference evidence="2" key="1">
    <citation type="journal article" date="2020" name="Stud. Mycol.">
        <title>101 Dothideomycetes genomes: a test case for predicting lifestyles and emergence of pathogens.</title>
        <authorList>
            <person name="Haridas S."/>
            <person name="Albert R."/>
            <person name="Binder M."/>
            <person name="Bloem J."/>
            <person name="Labutti K."/>
            <person name="Salamov A."/>
            <person name="Andreopoulos B."/>
            <person name="Baker S."/>
            <person name="Barry K."/>
            <person name="Bills G."/>
            <person name="Bluhm B."/>
            <person name="Cannon C."/>
            <person name="Castanera R."/>
            <person name="Culley D."/>
            <person name="Daum C."/>
            <person name="Ezra D."/>
            <person name="Gonzalez J."/>
            <person name="Henrissat B."/>
            <person name="Kuo A."/>
            <person name="Liang C."/>
            <person name="Lipzen A."/>
            <person name="Lutzoni F."/>
            <person name="Magnuson J."/>
            <person name="Mondo S."/>
            <person name="Nolan M."/>
            <person name="Ohm R."/>
            <person name="Pangilinan J."/>
            <person name="Park H.-J."/>
            <person name="Ramirez L."/>
            <person name="Alfaro M."/>
            <person name="Sun H."/>
            <person name="Tritt A."/>
            <person name="Yoshinaga Y."/>
            <person name="Zwiers L.-H."/>
            <person name="Turgeon B."/>
            <person name="Goodwin S."/>
            <person name="Spatafora J."/>
            <person name="Crous P."/>
            <person name="Grigoriev I."/>
        </authorList>
    </citation>
    <scope>NUCLEOTIDE SEQUENCE</scope>
    <source>
        <strain evidence="2">CBS 207.26</strain>
    </source>
</reference>
<sequence>MSPRSPNPLDNNKVYHADIHFTDDGGDPQDLSGTSPNREEEETQKRAAEMHMWWDEAIAKHMNLPDGYQNVAVLIVKWADMLDELKTKAEAEELDAVFRDNFHFETEIIELNVSSKPQHQLNRYLSAFVEKHDGPHNLMIVYYTGHGLYKDHGGYLELTGSTNPKVKKGFNNDARCNWNKAEEILKDDEVEGDVLTILDTCFSSNLVKSGKEDTRTYELLSACAMDETTASPGDNSFTRALIDALKSLAVEFADKSFSTSYLNQRINLNPNRRDTPSHLWFRLRHADRHIRLAPLKPEKDRLREVSRTHPPRGYLTLRFAIQYDLLNREQIEFLTHKLSKALNNNTAVGLRRIDWLGIKPARATRFGRTALAMFAIAQWRSVLHRRREEKKLQRRVDEIELPIEVMEGQEEVLESSPTRKRTRDDADDYPEPKRELLVPQLSPPSPPVSDSGLRVEV</sequence>
<dbReference type="EMBL" id="ML994681">
    <property type="protein sequence ID" value="KAF2177835.1"/>
    <property type="molecule type" value="Genomic_DNA"/>
</dbReference>
<feature type="region of interest" description="Disordered" evidence="1">
    <location>
        <begin position="409"/>
        <end position="457"/>
    </location>
</feature>
<accession>A0A6A6DFB5</accession>
<feature type="region of interest" description="Disordered" evidence="1">
    <location>
        <begin position="1"/>
        <end position="47"/>
    </location>
</feature>
<gene>
    <name evidence="2" type="ORF">K469DRAFT_719303</name>
</gene>
<dbReference type="Gene3D" id="3.40.50.1460">
    <property type="match status" value="1"/>
</dbReference>
<feature type="compositionally biased region" description="Basic and acidic residues" evidence="1">
    <location>
        <begin position="13"/>
        <end position="23"/>
    </location>
</feature>
<evidence type="ECO:0000313" key="2">
    <source>
        <dbReference type="EMBL" id="KAF2177835.1"/>
    </source>
</evidence>
<protein>
    <submittedName>
        <fullName evidence="2">Uncharacterized protein</fullName>
    </submittedName>
</protein>